<keyword evidence="2" id="KW-1185">Reference proteome</keyword>
<dbReference type="SUPFAM" id="SSF103642">
    <property type="entry name" value="Sec-C motif"/>
    <property type="match status" value="1"/>
</dbReference>
<evidence type="ECO:0000313" key="2">
    <source>
        <dbReference type="Proteomes" id="UP001595478"/>
    </source>
</evidence>
<dbReference type="PANTHER" id="PTHR33747:SF1">
    <property type="entry name" value="ADENYLATE CYCLASE-ASSOCIATED CAP C-TERMINAL DOMAIN-CONTAINING PROTEIN"/>
    <property type="match status" value="1"/>
</dbReference>
<dbReference type="Gene3D" id="3.10.450.50">
    <property type="match status" value="1"/>
</dbReference>
<comment type="caution">
    <text evidence="1">The sequence shown here is derived from an EMBL/GenBank/DDBJ whole genome shotgun (WGS) entry which is preliminary data.</text>
</comment>
<evidence type="ECO:0000313" key="1">
    <source>
        <dbReference type="EMBL" id="MFC3120902.1"/>
    </source>
</evidence>
<protein>
    <submittedName>
        <fullName evidence="1">SEC-C metal-binding domain-containing protein</fullName>
    </submittedName>
</protein>
<dbReference type="EMBL" id="JBHRSW010000006">
    <property type="protein sequence ID" value="MFC3120902.1"/>
    <property type="molecule type" value="Genomic_DNA"/>
</dbReference>
<dbReference type="RefSeq" id="WP_376919044.1">
    <property type="nucleotide sequence ID" value="NZ_JBHRSW010000006.1"/>
</dbReference>
<proteinExistence type="predicted"/>
<dbReference type="InterPro" id="IPR004027">
    <property type="entry name" value="SEC_C_motif"/>
</dbReference>
<organism evidence="1 2">
    <name type="scientific">Agaribacter flavus</name>
    <dbReference type="NCBI Taxonomy" id="1902781"/>
    <lineage>
        <taxon>Bacteria</taxon>
        <taxon>Pseudomonadati</taxon>
        <taxon>Pseudomonadota</taxon>
        <taxon>Gammaproteobacteria</taxon>
        <taxon>Alteromonadales</taxon>
        <taxon>Alteromonadaceae</taxon>
        <taxon>Agaribacter</taxon>
    </lineage>
</organism>
<accession>A0ABV7FKR3</accession>
<dbReference type="PANTHER" id="PTHR33747">
    <property type="entry name" value="UPF0225 PROTEIN SCO1677"/>
    <property type="match status" value="1"/>
</dbReference>
<reference evidence="2" key="1">
    <citation type="journal article" date="2019" name="Int. J. Syst. Evol. Microbiol.">
        <title>The Global Catalogue of Microorganisms (GCM) 10K type strain sequencing project: providing services to taxonomists for standard genome sequencing and annotation.</title>
        <authorList>
            <consortium name="The Broad Institute Genomics Platform"/>
            <consortium name="The Broad Institute Genome Sequencing Center for Infectious Disease"/>
            <person name="Wu L."/>
            <person name="Ma J."/>
        </authorList>
    </citation>
    <scope>NUCLEOTIDE SEQUENCE [LARGE SCALE GENOMIC DNA]</scope>
    <source>
        <strain evidence="2">KCTC 52473</strain>
    </source>
</reference>
<sequence length="103" mass="11741">MRGVELVDWPELPENMELELEAIALHGLEENFEVLESLSLQEHQELAQEISPAAVALHRYFLAQRTPNFMNPKKKTVTNRPKVGRNEPCPCGSGKKFKKCCLH</sequence>
<name>A0ABV7FKR3_9ALTE</name>
<dbReference type="Pfam" id="PF02810">
    <property type="entry name" value="SEC-C"/>
    <property type="match status" value="1"/>
</dbReference>
<gene>
    <name evidence="1" type="ORF">ACFOHL_04680</name>
</gene>
<dbReference type="Proteomes" id="UP001595478">
    <property type="component" value="Unassembled WGS sequence"/>
</dbReference>